<reference evidence="2" key="1">
    <citation type="submission" date="2023-03" db="EMBL/GenBank/DDBJ databases">
        <title>MT1 and MT2 Draft Genomes of Novel Species.</title>
        <authorList>
            <person name="Venkateswaran K."/>
        </authorList>
    </citation>
    <scope>NUCLEOTIDE SEQUENCE</scope>
    <source>
        <strain evidence="2">F6_3S_P_2</strain>
    </source>
</reference>
<evidence type="ECO:0000256" key="1">
    <source>
        <dbReference type="SAM" id="Phobius"/>
    </source>
</evidence>
<organism evidence="2 3">
    <name type="scientific">Sporosarcina highlanderae</name>
    <dbReference type="NCBI Taxonomy" id="3035916"/>
    <lineage>
        <taxon>Bacteria</taxon>
        <taxon>Bacillati</taxon>
        <taxon>Bacillota</taxon>
        <taxon>Bacilli</taxon>
        <taxon>Bacillales</taxon>
        <taxon>Caryophanaceae</taxon>
        <taxon>Sporosarcina</taxon>
    </lineage>
</organism>
<dbReference type="EMBL" id="JAROCC010000004">
    <property type="protein sequence ID" value="MDN4607143.1"/>
    <property type="molecule type" value="Genomic_DNA"/>
</dbReference>
<feature type="transmembrane region" description="Helical" evidence="1">
    <location>
        <begin position="17"/>
        <end position="36"/>
    </location>
</feature>
<accession>A0ABT8JPS7</accession>
<keyword evidence="1" id="KW-0472">Membrane</keyword>
<evidence type="ECO:0000313" key="2">
    <source>
        <dbReference type="EMBL" id="MDN4607143.1"/>
    </source>
</evidence>
<keyword evidence="1" id="KW-0812">Transmembrane</keyword>
<sequence>MVSAIILLSREIFKDKATYVLFFFMFDLIRLLKTGWSNMNFRKKYSKVTVAAAMLHGVIIGIAAVALVGFIIVGTNGKGKEKAVENEVVTNKPQETVETTPTSGPAISNETPLKLYAKQHGVFSSAESAGQLIADDPSLGKATILEVGGQYYVWSAVGIIEEEIEVSEFEGTFRKPFFVNTNTCNTVGAGKLRKALSETELSQIKTLTSTSEGENEDPKVAEFRKHIVAVTAFTNDLRVIRLKLLAHYSHNDGCVDINF</sequence>
<evidence type="ECO:0000313" key="3">
    <source>
        <dbReference type="Proteomes" id="UP001175097"/>
    </source>
</evidence>
<proteinExistence type="predicted"/>
<protein>
    <submittedName>
        <fullName evidence="2">Uncharacterized protein</fullName>
    </submittedName>
</protein>
<keyword evidence="1" id="KW-1133">Transmembrane helix</keyword>
<keyword evidence="3" id="KW-1185">Reference proteome</keyword>
<name>A0ABT8JPS7_9BACL</name>
<gene>
    <name evidence="2" type="ORF">P5G49_06560</name>
</gene>
<dbReference type="Proteomes" id="UP001175097">
    <property type="component" value="Unassembled WGS sequence"/>
</dbReference>
<comment type="caution">
    <text evidence="2">The sequence shown here is derived from an EMBL/GenBank/DDBJ whole genome shotgun (WGS) entry which is preliminary data.</text>
</comment>
<feature type="transmembrane region" description="Helical" evidence="1">
    <location>
        <begin position="48"/>
        <end position="73"/>
    </location>
</feature>